<reference evidence="4 5" key="1">
    <citation type="journal article" date="2019" name="bioRxiv">
        <title>Bacteria contribute to plant secondary compound degradation in a generalist herbivore system.</title>
        <authorList>
            <person name="Francoeur C.B."/>
            <person name="Khadempour L."/>
            <person name="Moreira-Soto R.D."/>
            <person name="Gotting K."/>
            <person name="Book A.J."/>
            <person name="Pinto-Tomas A.A."/>
            <person name="Keefover-Ring K."/>
            <person name="Currie C.R."/>
        </authorList>
    </citation>
    <scope>NUCLEOTIDE SEQUENCE [LARGE SCALE GENOMIC DNA]</scope>
    <source>
        <strain evidence="4">Al-1710</strain>
    </source>
</reference>
<dbReference type="RefSeq" id="WP_034830602.1">
    <property type="nucleotide sequence ID" value="NZ_VWXC01000030.1"/>
</dbReference>
<name>A0ABX0RWT9_9GAMM</name>
<dbReference type="Pfam" id="PF05860">
    <property type="entry name" value="TPS"/>
    <property type="match status" value="1"/>
</dbReference>
<feature type="compositionally biased region" description="Polar residues" evidence="2">
    <location>
        <begin position="3680"/>
        <end position="3697"/>
    </location>
</feature>
<dbReference type="NCBIfam" id="TIGR01901">
    <property type="entry name" value="adhes_NPXG"/>
    <property type="match status" value="1"/>
</dbReference>
<sequence length="4264" mass="435097">MDDRQPVSLARRALSYLICYLVAVQPMLPVVAAQITPVTPGTKMDAAGNGVPVVNIATPNAAGVSHNQYQQYNVGQEGLILNNATGQLNQTQLGGLIQNNPNLKAGHEAQAIINEVTGANRSQLQGYTEVAGKAANVMVANPYGITCNGCGFINTPNVTLTTGKPQLDANGNLSSLEVTKGSVTVEGKGLDGSGADAVSIVARATEINAGIHAKDLSVTVGANRVGANGSVTPIAGEGAVPSVAVDTGALGGMYANRIHLVSSEKGVGVNLGNLAAKQGDIQLDANGKLTLSNSLSSGALTANGASVALNGDNKATGQINVSAQQDASLGKGTLLSDAGIAVTAKGNLTTGGTSLTAGRDIRLSGVTLTADQSTRANAGSSIQLQAQNHISNGGQFTAADSLSADTRQLNNSGALAASTISVKAGTLQNSKGASVAATRSLTTVSDSLLNQGVFSAPVLDISSAQTDNSGMLQGTSALSFSGSSLNNFSGGTLSSNNAFTLNLPVLSNSGLISSGTTLTLSGDRLINAGEINAADLSVFNAVVLNQSGGSLLAGQALQLNNQQLTNEGKMSAVGLTLNSDTISNSGTLQAKQTLQTQSRQLTNTGTVLSEDQLTLDTAGLNNAGSLQGRLMNVSAGNWLNSGKVLSLAEGTLTTGSLNNTGSLFSQQALQLSSGETDNSGLIQGTTALRFSGQRLTNLADGTVSSDNSFGLDLPELNNAGLISSGTALNLSGGTLTNAGEISATDITADNDTLSNQQGGLLLADNAVQLKNGSLSNAGQIAAGQLAISSNTVENSGTLQGKQSLQVTGQQLTNSGTVLSGGQLTLKQDRLDNRGQMQGQQLDLTAGDWQNSGNALSEGDATITAGTLTNSGKILGQQHIGITGSTDNSGWLLAQALTLQGDLVNSGLMQGTNALTLQGDTLVNKGNGQLLTAGKADVQGSSLNNQGSIQADQLDLKLESWQNAGSARADSGLSASVSGALDNSGKLISEQAMNLLSNQLSNSGTLAADRLTLMAPRLTNSGLLQGNSALSLSSADITNTATGELITGDSLSLAPVTLTNAGLLQVTGDLSLTGHNVSNSGRITASNLNVDLDGALDNSAGGLLLAQQQADLQVNTLNNAGTVAAQQIKTSGAKLQNQGLLQGDALLSAEFAQFDNLLHGQLVSGGELSLKGGTASNAGVWQGKNLGYHFTSLSSSGTINGTGSLSGTSDTLLDNNGSLLSAGDASISAGSLTNSGKIMADSLTLRGDSLSNQGLWQGTTALDAQASDRLVQSAGGQTLTGGALQLNAGTLETSGTLQGEGVNVSAGSWQHQGSLLSGADLTASVSGELNNQGGLLSQGAAQIGAQNLNNSGKLLAEKGVTLSGSSLNNSGTVQGDALAIRPASVTNQGSLIGLKSLTLGPAPIQGFRLLAVQAQPARVLMNNAGGQLLTQGTLHISGDAVTNNGTWQGQQILLDATSLANGGAIQSAGDLQLNLSDTLTSDAGSKISANGTAALNALSFINQGQWIARNLTLQGTTLNNSGEISGVEGLTTTLTGALTQQQNAVLLSGGTLDVHAATVDNAGRMQGKDLLLSSDGVTNSGRMQGDSSLQLNAGGRLTNNASGTLLSQNGLTLTAPELYNYGVIQGATSRITTSGLASNSGKLLSSADLTLNAPQLVNSGWLQASQLVLNAASASNSGTLMADQQATLTGNSLQNQGTAQGGNLAVNYAQLTNSGTLLGASQLNVKATNVTQLAAGKLFSGGNLLLESTGFDQLGQVVALGDATLKLINGFTTRNTLAAGGRLSISSNGAIDNQGTLQGQALTLNASGDLSNNGQLTTGIGDSSLSGNRITMNGAGTLQGGGNVVLTSRSDVALNGFTGTSGNLTITSPGSIVNTALLYAGQNLYLFANSIRNQQGNILAGNNLLMQKDAAGNQTAEIINTSGTIETTSGDILLNTRHLTNQWLSIQPGTTTTENLANSFTSPQPGTYAIPYTFFSPDQVRFLNFGFRIIGDQNRVLDGTIADLREGVTQTEVAVSRVNSSTVTSGTAGRISAGGNLSGTAQTLDNLGSYLLAGKSLSLSGTTLNNQSYLSGSQTVYRTYTLDPVNDAVATYKNMPTGVPGYSYSNTLYPDPDLFVDTINFTATDSYRTEGTTAIRGVIQANGNVSANFTSVVNNSESSDVRGTITPTLNAPAIASLAHAEFSNGLQRLGLEQASAVAVGSPDWIDQVSRAVQTVNGGGALVSSDTAVRGLNTITDKTVALQTGGKKITLVGNSDDAFIPQPGRLPEGQKVDTSAYPIPETQNGYFTVSQDPSSPYLITVNPKLNGLGNLDQTLFSDLNTLLHRQPSAAPAETRSAYTDAGQFLGSSYLLDRLQLKPEQDYRFLGDAAFDTRYVSNALLSQTGNHYINGMGSDLEQMSYLMDNAAKAQQSLGLEFGISLNAEQIAALDHSILWWEQATINGQTVMVPKLYLSPKDATVANGSVIAGNNVTLTADNIRNNGSTIAATQNVALTSQTQIENINSSLITAGEGLNLSALGNINNIGSTISGKQVALESVGGNIINLTNTSNTSNNSIWSKYAITEQGNQAAITSTGNLSLVAGDSLLNTASLLKADNDLKIQAVNDVWLGANTVNSNFKNRNRDNASTAAVGSTLSAGSALTINAGKNLSVESGQLNSGKDMSLKAGNDLDLKSQQSSAHDQIGNKESHSSIAAPTMVSSGGNLTLNAGQDLTSQAAALVAEGNIGLHAGRDISLVAEENRSGNSERSSNKIIINETARQQGTEITGKGSTSLTAGRDIISQASNITADQDLSLKAGRNVDLTTATESDYAYREETKTKKGFLKKTTTHTIQEDSVTREKASQLSGNTVSVIAGNDLTVQGSSIAGDKGVALSAGHDLNIVTATNTDSTYSLKEVKKSGLMGGGLGLSYGKQSAKSERNGEQVTQSDARSLVGAGNGAVTLTAGNNALIKGSDVVAGGQNGDISVTAKNIAIVAGQDQVRETAKQESKSSGFGLSLNLGPLDTVRNLRDIMSNTSSVYDQVKQVGNEFGASALDSPAPGLTYGRSDSKASQNTESVYQSGSTLNATGNLTLKARGDADTATGNILVEGSSLNAGGKASLDATRNIDITSAADSQKAASSSSSKNWSATTSASIGALARSGGGSPNNGSAGTNYGSKNSQMSGDSSILTQHTSSITAGSVDVTSHKGDIAITGSTLTGTTGVSLNAEQGNVSVVAGEDRQQASASGSDHAIGDLGGDGYSGTVGVGHNSWKNASAGTQQNTVRSGIVSTLGNVTVNAAKDVNLQGADVYAGNALNVNGENIHLDPAKDTHDASSSSKSSQYGITAQVSGYGVSMAQAADKLAQSHKQSDDPRLQAIYAAQAAMTALSAYTQNTAAVKVTVSATAGSSHQSVEQSSTQQSGSVLEAGGDVAVTAKQDITGEGVKISGDNVSLSAGRDIALSSATDSSSQKSSSGGSKYGVGVGFGLGGSQNGFSIELAASQNSANGNGSSITHHNSEVNAAGDLTVKAGQDVTLKGANLNGHHVDLDAGRNLEIASQQDRASYDSHQSSSGFSASICVPPICAGVPVEGSASMSGSKIYNDFDSVQQQSSISAGDGGYNIYVGNHTQLDGAVIASSATPDKNHLSTGTLGWTDIENHANSGGNGFSVAVSGSMGKTTTPASDSFINNIPKSGQPQPSGGNSPPMGTLQQTKDSASSTTYSAISPGTIEIRNPDAQKQDVSQISRDTAAAENALKDKFDAQKAEDSLAIQREMAVLGQQAIQQTFDALKKQEKEQEREKLKTDAAFNGLSDADKKKTLDDFDQKVEEKYGIGSDLQIAAQAISGLFAGLAGGNVSGAIAAGAAPLMAQLVKQVSQGNEPMRVLLHTLASGLIAKAQGGSGIGGAAGGLTAGLLSYENKLSQLLFGKDASELSSDDKMLIANIVTLASATAGGAIDGSTGAGSGAFAGKTEVVNNYLSLNEKSELEIAKQKLKNSKDPEERAAAEKKVAELMELDISRDLAVINACGNGKAASSGCANARLQVIAAKTEYETTGNYNSRASQQYADAYGAIVNLLDITSVDAQNQQQVKDAMVNYAMAQLGVDKATAENYIETYDGMKTVAASMTSVIGSAAVSKLSALAENVVVYPSGINFSINQPKHLATVEGFTQKNGISGGHNANAFYDAAKEYNVKIVSETPTGVNGITEVKYLIPTKNRDGSLTGEYKPSPETKTIYDPKIFTDQQILDLGQQAAANGFKEAMNSPNGTANVISGGVSFRIYVDKTTGRVRNFHPN</sequence>
<feature type="region of interest" description="Disordered" evidence="2">
    <location>
        <begin position="3650"/>
        <end position="3710"/>
    </location>
</feature>
<feature type="region of interest" description="Disordered" evidence="2">
    <location>
        <begin position="3025"/>
        <end position="3057"/>
    </location>
</feature>
<dbReference type="InterPro" id="IPR011050">
    <property type="entry name" value="Pectin_lyase_fold/virulence"/>
</dbReference>
<evidence type="ECO:0000313" key="4">
    <source>
        <dbReference type="EMBL" id="NIG22055.1"/>
    </source>
</evidence>
<dbReference type="InterPro" id="IPR008638">
    <property type="entry name" value="FhaB/CdiA-like_TPS"/>
</dbReference>
<feature type="compositionally biased region" description="Basic and acidic residues" evidence="2">
    <location>
        <begin position="3296"/>
        <end position="3306"/>
    </location>
</feature>
<proteinExistence type="predicted"/>
<keyword evidence="1" id="KW-0800">Toxin</keyword>
<protein>
    <submittedName>
        <fullName evidence="4">Filamentous hemagglutinin N-terminal domain-containing protein</fullName>
    </submittedName>
</protein>
<dbReference type="Pfam" id="PF14436">
    <property type="entry name" value="EndoU_bacteria"/>
    <property type="match status" value="1"/>
</dbReference>
<organism evidence="4 5">
    <name type="scientific">Candidatus Pantoea communis</name>
    <dbReference type="NCBI Taxonomy" id="2608354"/>
    <lineage>
        <taxon>Bacteria</taxon>
        <taxon>Pseudomonadati</taxon>
        <taxon>Pseudomonadota</taxon>
        <taxon>Gammaproteobacteria</taxon>
        <taxon>Enterobacterales</taxon>
        <taxon>Erwiniaceae</taxon>
        <taxon>Pantoea</taxon>
    </lineage>
</organism>
<dbReference type="NCBIfam" id="TIGR01731">
    <property type="entry name" value="fil_hemag_20aa"/>
    <property type="match status" value="26"/>
</dbReference>
<dbReference type="CDD" id="cd20686">
    <property type="entry name" value="CdiA-CT_Ec-like"/>
    <property type="match status" value="1"/>
</dbReference>
<dbReference type="InterPro" id="IPR010069">
    <property type="entry name" value="CdiA_FHA1_rpt"/>
</dbReference>
<dbReference type="InterPro" id="IPR029501">
    <property type="entry name" value="EndoU_bac"/>
</dbReference>
<feature type="region of interest" description="Disordered" evidence="2">
    <location>
        <begin position="3296"/>
        <end position="3315"/>
    </location>
</feature>
<keyword evidence="5" id="KW-1185">Reference proteome</keyword>
<evidence type="ECO:0000256" key="2">
    <source>
        <dbReference type="SAM" id="MobiDB-lite"/>
    </source>
</evidence>
<feature type="compositionally biased region" description="Polar residues" evidence="2">
    <location>
        <begin position="3044"/>
        <end position="3057"/>
    </location>
</feature>
<dbReference type="SMART" id="SM00912">
    <property type="entry name" value="Haemagg_act"/>
    <property type="match status" value="1"/>
</dbReference>
<dbReference type="Pfam" id="PF21726">
    <property type="entry name" value="DUF6862"/>
    <property type="match status" value="1"/>
</dbReference>
<dbReference type="Gene3D" id="2.160.20.10">
    <property type="entry name" value="Single-stranded right-handed beta-helix, Pectin lyase-like"/>
    <property type="match status" value="1"/>
</dbReference>
<comment type="caution">
    <text evidence="4">The sequence shown here is derived from an EMBL/GenBank/DDBJ whole genome shotgun (WGS) entry which is preliminary data.</text>
</comment>
<accession>A0ABX0RWT9</accession>
<gene>
    <name evidence="4" type="ORF">F3J37_25660</name>
</gene>
<dbReference type="EMBL" id="VWXC01000030">
    <property type="protein sequence ID" value="NIG22055.1"/>
    <property type="molecule type" value="Genomic_DNA"/>
</dbReference>
<dbReference type="Proteomes" id="UP001515780">
    <property type="component" value="Unassembled WGS sequence"/>
</dbReference>
<dbReference type="InterPro" id="IPR012334">
    <property type="entry name" value="Pectin_lyas_fold"/>
</dbReference>
<feature type="compositionally biased region" description="Low complexity" evidence="2">
    <location>
        <begin position="3663"/>
        <end position="3677"/>
    </location>
</feature>
<dbReference type="SUPFAM" id="SSF51126">
    <property type="entry name" value="Pectin lyase-like"/>
    <property type="match status" value="1"/>
</dbReference>
<evidence type="ECO:0000313" key="5">
    <source>
        <dbReference type="Proteomes" id="UP001515780"/>
    </source>
</evidence>
<dbReference type="Pfam" id="PF13332">
    <property type="entry name" value="Fil_haemagg_2"/>
    <property type="match status" value="4"/>
</dbReference>
<evidence type="ECO:0000259" key="3">
    <source>
        <dbReference type="SMART" id="SM00912"/>
    </source>
</evidence>
<feature type="compositionally biased region" description="Polar residues" evidence="2">
    <location>
        <begin position="3149"/>
        <end position="3161"/>
    </location>
</feature>
<feature type="region of interest" description="Disordered" evidence="2">
    <location>
        <begin position="3132"/>
        <end position="3161"/>
    </location>
</feature>
<feature type="domain" description="Filamentous haemagglutinin FhaB/tRNA nuclease CdiA-like TPS" evidence="3">
    <location>
        <begin position="48"/>
        <end position="170"/>
    </location>
</feature>
<feature type="compositionally biased region" description="Polar residues" evidence="2">
    <location>
        <begin position="3650"/>
        <end position="3662"/>
    </location>
</feature>
<evidence type="ECO:0000256" key="1">
    <source>
        <dbReference type="ARBA" id="ARBA00022656"/>
    </source>
</evidence>
<dbReference type="InterPro" id="IPR025157">
    <property type="entry name" value="Hemagglutinin_rpt"/>
</dbReference>
<dbReference type="InterPro" id="IPR049271">
    <property type="entry name" value="DUF6862"/>
</dbReference>